<evidence type="ECO:0000313" key="1">
    <source>
        <dbReference type="EMBL" id="GMS94196.1"/>
    </source>
</evidence>
<reference evidence="1" key="1">
    <citation type="submission" date="2023-10" db="EMBL/GenBank/DDBJ databases">
        <title>Genome assembly of Pristionchus species.</title>
        <authorList>
            <person name="Yoshida K."/>
            <person name="Sommer R.J."/>
        </authorList>
    </citation>
    <scope>NUCLEOTIDE SEQUENCE</scope>
    <source>
        <strain evidence="1">RS0144</strain>
    </source>
</reference>
<accession>A0AAV5TIR6</accession>
<proteinExistence type="predicted"/>
<gene>
    <name evidence="1" type="ORF">PENTCL1PPCAC_16371</name>
</gene>
<sequence>MSIALFVLYYLPSLEEFGHIKVLLYVTVEWTTIHAENGWRESAVSKSTMSNGTNFNSTKYFIDKVERDTGL</sequence>
<organism evidence="1 2">
    <name type="scientific">Pristionchus entomophagus</name>
    <dbReference type="NCBI Taxonomy" id="358040"/>
    <lineage>
        <taxon>Eukaryota</taxon>
        <taxon>Metazoa</taxon>
        <taxon>Ecdysozoa</taxon>
        <taxon>Nematoda</taxon>
        <taxon>Chromadorea</taxon>
        <taxon>Rhabditida</taxon>
        <taxon>Rhabditina</taxon>
        <taxon>Diplogasteromorpha</taxon>
        <taxon>Diplogasteroidea</taxon>
        <taxon>Neodiplogasteridae</taxon>
        <taxon>Pristionchus</taxon>
    </lineage>
</organism>
<comment type="caution">
    <text evidence="1">The sequence shown here is derived from an EMBL/GenBank/DDBJ whole genome shotgun (WGS) entry which is preliminary data.</text>
</comment>
<evidence type="ECO:0000313" key="2">
    <source>
        <dbReference type="Proteomes" id="UP001432027"/>
    </source>
</evidence>
<dbReference type="EMBL" id="BTSX01000004">
    <property type="protein sequence ID" value="GMS94196.1"/>
    <property type="molecule type" value="Genomic_DNA"/>
</dbReference>
<dbReference type="AlphaFoldDB" id="A0AAV5TIR6"/>
<dbReference type="Proteomes" id="UP001432027">
    <property type="component" value="Unassembled WGS sequence"/>
</dbReference>
<protein>
    <submittedName>
        <fullName evidence="1">Uncharacterized protein</fullName>
    </submittedName>
</protein>
<keyword evidence="2" id="KW-1185">Reference proteome</keyword>
<name>A0AAV5TIR6_9BILA</name>